<evidence type="ECO:0000313" key="1">
    <source>
        <dbReference type="EMBL" id="SVC56526.1"/>
    </source>
</evidence>
<evidence type="ECO:0008006" key="2">
    <source>
        <dbReference type="Google" id="ProtNLM"/>
    </source>
</evidence>
<name>A0A382N625_9ZZZZ</name>
<sequence>MRQHPGENSLYHLIGLAQDALGSSARAVQSYRRFLSTPGIPHALRNRLQQRIAELSSP</sequence>
<dbReference type="EMBL" id="UINC01098192">
    <property type="protein sequence ID" value="SVC56526.1"/>
    <property type="molecule type" value="Genomic_DNA"/>
</dbReference>
<proteinExistence type="predicted"/>
<gene>
    <name evidence="1" type="ORF">METZ01_LOCUS309380</name>
</gene>
<accession>A0A382N625</accession>
<dbReference type="AlphaFoldDB" id="A0A382N625"/>
<reference evidence="1" key="1">
    <citation type="submission" date="2018-05" db="EMBL/GenBank/DDBJ databases">
        <authorList>
            <person name="Lanie J.A."/>
            <person name="Ng W.-L."/>
            <person name="Kazmierczak K.M."/>
            <person name="Andrzejewski T.M."/>
            <person name="Davidsen T.M."/>
            <person name="Wayne K.J."/>
            <person name="Tettelin H."/>
            <person name="Glass J.I."/>
            <person name="Rusch D."/>
            <person name="Podicherti R."/>
            <person name="Tsui H.-C.T."/>
            <person name="Winkler M.E."/>
        </authorList>
    </citation>
    <scope>NUCLEOTIDE SEQUENCE</scope>
</reference>
<protein>
    <recommendedName>
        <fullName evidence="2">Bacterial transcriptional activator domain-containing protein</fullName>
    </recommendedName>
</protein>
<organism evidence="1">
    <name type="scientific">marine metagenome</name>
    <dbReference type="NCBI Taxonomy" id="408172"/>
    <lineage>
        <taxon>unclassified sequences</taxon>
        <taxon>metagenomes</taxon>
        <taxon>ecological metagenomes</taxon>
    </lineage>
</organism>